<evidence type="ECO:0000256" key="1">
    <source>
        <dbReference type="SAM" id="SignalP"/>
    </source>
</evidence>
<sequence>MKQFFLILAFAFSFNLVAQDNINYNEVSQDLLQNIMDGKSYAKEVKILEESTLENLVTQLKTDKHKIAFWVNVYNSFIQISLTENPKEYEDRGAYFKKERVKIAGEILSFDDIEHDILRRSRIKLSWGYLRKYFRPKWERKLRVKNIDWRIHFALNCGAKSCPPVAKFTAEGLDKEFDFMTTEYLKEQTTYNKDTRTAKSVSLFSWFRADFGGLCGARQILADYKITSEKPKKLEFNNYDWTLSLGNFRKIPN</sequence>
<proteinExistence type="predicted"/>
<keyword evidence="1" id="KW-0732">Signal</keyword>
<keyword evidence="4" id="KW-1185">Reference proteome</keyword>
<dbReference type="EMBL" id="CP150496">
    <property type="protein sequence ID" value="WYW54676.1"/>
    <property type="molecule type" value="Genomic_DNA"/>
</dbReference>
<dbReference type="Pfam" id="PF04784">
    <property type="entry name" value="DUF547"/>
    <property type="match status" value="1"/>
</dbReference>
<dbReference type="PANTHER" id="PTHR46361:SF3">
    <property type="entry name" value="ELECTRON CARRIER_ PROTEIN DISULFIDE OXIDOREDUCTASE"/>
    <property type="match status" value="1"/>
</dbReference>
<dbReference type="RefSeq" id="WP_340931811.1">
    <property type="nucleotide sequence ID" value="NZ_CP150496.1"/>
</dbReference>
<reference evidence="3 4" key="1">
    <citation type="submission" date="2024-03" db="EMBL/GenBank/DDBJ databases">
        <authorList>
            <person name="Cao K."/>
        </authorList>
    </citation>
    <scope>NUCLEOTIDE SEQUENCE [LARGE SCALE GENOMIC DNA]</scope>
    <source>
        <strain evidence="3 4">MCCC 1K00696</strain>
    </source>
</reference>
<dbReference type="InterPro" id="IPR006869">
    <property type="entry name" value="DUF547"/>
</dbReference>
<accession>A0ABZ2TNR1</accession>
<evidence type="ECO:0000313" key="4">
    <source>
        <dbReference type="Proteomes" id="UP001491088"/>
    </source>
</evidence>
<feature type="domain" description="DUF547" evidence="2">
    <location>
        <begin position="60"/>
        <end position="185"/>
    </location>
</feature>
<evidence type="ECO:0000313" key="3">
    <source>
        <dbReference type="EMBL" id="WYW54676.1"/>
    </source>
</evidence>
<feature type="chain" id="PRO_5045467664" evidence="1">
    <location>
        <begin position="19"/>
        <end position="253"/>
    </location>
</feature>
<name>A0ABZ2TNR1_9FLAO</name>
<organism evidence="3 4">
    <name type="scientific">Polaribacter marinaquae</name>
    <dbReference type="NCBI Taxonomy" id="1642819"/>
    <lineage>
        <taxon>Bacteria</taxon>
        <taxon>Pseudomonadati</taxon>
        <taxon>Bacteroidota</taxon>
        <taxon>Flavobacteriia</taxon>
        <taxon>Flavobacteriales</taxon>
        <taxon>Flavobacteriaceae</taxon>
    </lineage>
</organism>
<protein>
    <submittedName>
        <fullName evidence="3">DUF547 domain-containing protein</fullName>
    </submittedName>
</protein>
<feature type="signal peptide" evidence="1">
    <location>
        <begin position="1"/>
        <end position="18"/>
    </location>
</feature>
<dbReference type="PANTHER" id="PTHR46361">
    <property type="entry name" value="ELECTRON CARRIER/ PROTEIN DISULFIDE OXIDOREDUCTASE"/>
    <property type="match status" value="1"/>
</dbReference>
<gene>
    <name evidence="3" type="ORF">WG950_09065</name>
</gene>
<dbReference type="Proteomes" id="UP001491088">
    <property type="component" value="Chromosome"/>
</dbReference>
<evidence type="ECO:0000259" key="2">
    <source>
        <dbReference type="Pfam" id="PF04784"/>
    </source>
</evidence>